<proteinExistence type="predicted"/>
<feature type="region of interest" description="Disordered" evidence="1">
    <location>
        <begin position="53"/>
        <end position="161"/>
    </location>
</feature>
<dbReference type="AlphaFoldDB" id="A0A8T0TXD7"/>
<dbReference type="EMBL" id="CM029042">
    <property type="protein sequence ID" value="KAG2616591.1"/>
    <property type="molecule type" value="Genomic_DNA"/>
</dbReference>
<feature type="compositionally biased region" description="Polar residues" evidence="1">
    <location>
        <begin position="53"/>
        <end position="78"/>
    </location>
</feature>
<evidence type="ECO:0000313" key="3">
    <source>
        <dbReference type="Proteomes" id="UP000823388"/>
    </source>
</evidence>
<feature type="compositionally biased region" description="Basic residues" evidence="1">
    <location>
        <begin position="79"/>
        <end position="89"/>
    </location>
</feature>
<protein>
    <submittedName>
        <fullName evidence="2">Uncharacterized protein</fullName>
    </submittedName>
</protein>
<comment type="caution">
    <text evidence="2">The sequence shown here is derived from an EMBL/GenBank/DDBJ whole genome shotgun (WGS) entry which is preliminary data.</text>
</comment>
<accession>A0A8T0TXD7</accession>
<dbReference type="Proteomes" id="UP000823388">
    <property type="component" value="Chromosome 3N"/>
</dbReference>
<sequence>MEIKSNEQLLEWFQLNLDKGIVRINAQINDFEGPLQCSPTKRRCHPSVRNIAPTTTTNERATEVPTNEGCTNERATFSSKKKRDTKCKKKGGDDDDCVGVDEEGMYSDTDSLVAPSDSSYDSDLAASSNSDDDYSDPKFDPNGEVVDNDDEFDPPFHMTLR</sequence>
<name>A0A8T0TXD7_PANVG</name>
<organism evidence="2 3">
    <name type="scientific">Panicum virgatum</name>
    <name type="common">Blackwell switchgrass</name>
    <dbReference type="NCBI Taxonomy" id="38727"/>
    <lineage>
        <taxon>Eukaryota</taxon>
        <taxon>Viridiplantae</taxon>
        <taxon>Streptophyta</taxon>
        <taxon>Embryophyta</taxon>
        <taxon>Tracheophyta</taxon>
        <taxon>Spermatophyta</taxon>
        <taxon>Magnoliopsida</taxon>
        <taxon>Liliopsida</taxon>
        <taxon>Poales</taxon>
        <taxon>Poaceae</taxon>
        <taxon>PACMAD clade</taxon>
        <taxon>Panicoideae</taxon>
        <taxon>Panicodae</taxon>
        <taxon>Paniceae</taxon>
        <taxon>Panicinae</taxon>
        <taxon>Panicum</taxon>
        <taxon>Panicum sect. Hiantes</taxon>
    </lineage>
</organism>
<evidence type="ECO:0000256" key="1">
    <source>
        <dbReference type="SAM" id="MobiDB-lite"/>
    </source>
</evidence>
<feature type="compositionally biased region" description="Low complexity" evidence="1">
    <location>
        <begin position="116"/>
        <end position="129"/>
    </location>
</feature>
<keyword evidence="3" id="KW-1185">Reference proteome</keyword>
<gene>
    <name evidence="2" type="ORF">PVAP13_3NG248708</name>
</gene>
<feature type="compositionally biased region" description="Acidic residues" evidence="1">
    <location>
        <begin position="93"/>
        <end position="105"/>
    </location>
</feature>
<evidence type="ECO:0000313" key="2">
    <source>
        <dbReference type="EMBL" id="KAG2616591.1"/>
    </source>
</evidence>
<reference evidence="2" key="1">
    <citation type="submission" date="2020-05" db="EMBL/GenBank/DDBJ databases">
        <title>WGS assembly of Panicum virgatum.</title>
        <authorList>
            <person name="Lovell J.T."/>
            <person name="Jenkins J."/>
            <person name="Shu S."/>
            <person name="Juenger T.E."/>
            <person name="Schmutz J."/>
        </authorList>
    </citation>
    <scope>NUCLEOTIDE SEQUENCE</scope>
    <source>
        <strain evidence="2">AP13</strain>
    </source>
</reference>